<evidence type="ECO:0000259" key="1">
    <source>
        <dbReference type="Pfam" id="PF13304"/>
    </source>
</evidence>
<dbReference type="PANTHER" id="PTHR40396">
    <property type="entry name" value="ATPASE-LIKE PROTEIN"/>
    <property type="match status" value="1"/>
</dbReference>
<evidence type="ECO:0000313" key="2">
    <source>
        <dbReference type="EMBL" id="POR46730.1"/>
    </source>
</evidence>
<dbReference type="PANTHER" id="PTHR40396:SF1">
    <property type="entry name" value="ATPASE AAA-TYPE CORE DOMAIN-CONTAINING PROTEIN"/>
    <property type="match status" value="1"/>
</dbReference>
<organism evidence="2 3">
    <name type="scientific">Paraburkholderia eburnea</name>
    <dbReference type="NCBI Taxonomy" id="1189126"/>
    <lineage>
        <taxon>Bacteria</taxon>
        <taxon>Pseudomonadati</taxon>
        <taxon>Pseudomonadota</taxon>
        <taxon>Betaproteobacteria</taxon>
        <taxon>Burkholderiales</taxon>
        <taxon>Burkholderiaceae</taxon>
        <taxon>Paraburkholderia</taxon>
    </lineage>
</organism>
<dbReference type="AlphaFoldDB" id="A0A2S4LWB3"/>
<dbReference type="RefSeq" id="WP_103707170.1">
    <property type="nucleotide sequence ID" value="NZ_PQGA01000022.1"/>
</dbReference>
<gene>
    <name evidence="2" type="ORF">B0G62_12246</name>
</gene>
<dbReference type="SUPFAM" id="SSF52540">
    <property type="entry name" value="P-loop containing nucleoside triphosphate hydrolases"/>
    <property type="match status" value="1"/>
</dbReference>
<dbReference type="Gene3D" id="3.40.50.300">
    <property type="entry name" value="P-loop containing nucleotide triphosphate hydrolases"/>
    <property type="match status" value="1"/>
</dbReference>
<feature type="domain" description="ATPase AAA-type core" evidence="1">
    <location>
        <begin position="49"/>
        <end position="344"/>
    </location>
</feature>
<dbReference type="Pfam" id="PF13304">
    <property type="entry name" value="AAA_21"/>
    <property type="match status" value="1"/>
</dbReference>
<dbReference type="InterPro" id="IPR003959">
    <property type="entry name" value="ATPase_AAA_core"/>
</dbReference>
<accession>A0A2S4LWB3</accession>
<reference evidence="2 3" key="1">
    <citation type="submission" date="2018-01" db="EMBL/GenBank/DDBJ databases">
        <title>Genomic Encyclopedia of Type Strains, Phase III (KMG-III): the genomes of soil and plant-associated and newly described type strains.</title>
        <authorList>
            <person name="Whitman W."/>
        </authorList>
    </citation>
    <scope>NUCLEOTIDE SEQUENCE [LARGE SCALE GENOMIC DNA]</scope>
    <source>
        <strain evidence="2 3">JCM 18070</strain>
    </source>
</reference>
<comment type="caution">
    <text evidence="2">The sequence shown here is derived from an EMBL/GenBank/DDBJ whole genome shotgun (WGS) entry which is preliminary data.</text>
</comment>
<dbReference type="InterPro" id="IPR027417">
    <property type="entry name" value="P-loop_NTPase"/>
</dbReference>
<name>A0A2S4LWB3_9BURK</name>
<dbReference type="GO" id="GO:0016887">
    <property type="term" value="F:ATP hydrolysis activity"/>
    <property type="evidence" value="ECO:0007669"/>
    <property type="project" value="InterPro"/>
</dbReference>
<protein>
    <recommendedName>
        <fullName evidence="1">ATPase AAA-type core domain-containing protein</fullName>
    </recommendedName>
</protein>
<keyword evidence="3" id="KW-1185">Reference proteome</keyword>
<dbReference type="OrthoDB" id="9809324at2"/>
<dbReference type="EMBL" id="PQGA01000022">
    <property type="protein sequence ID" value="POR46730.1"/>
    <property type="molecule type" value="Genomic_DNA"/>
</dbReference>
<dbReference type="GO" id="GO:0005524">
    <property type="term" value="F:ATP binding"/>
    <property type="evidence" value="ECO:0007669"/>
    <property type="project" value="InterPro"/>
</dbReference>
<proteinExistence type="predicted"/>
<sequence length="410" mass="46003">MIHSLTIENFMSVRDRHVIDLGIGAAVNDNAERYADAWSGSAKRVPKVVAFFGPNAAGKSTVLRAIQHITWFVRDSFQFQANTTLPIEPFWGAGLEGEPIKLAIEFDTSEKWWPAPDNLPGLQVSPETCRYSYEVQFEYKNFRRSVLSEALYSWPSYAKRKIRLFERDANGDVSASIEFGLAKHKAVLKQILRDNASVISTLAQLDHEPSKLLQTASRRINSNIFIEKSVVNELAMLQFFQANPDFIESANRDLSNIDLGIRSMSVASGPHGPIANFAHEGLSRPVPLPLESHGTRQFLHVYPHLAHTLKNGGIAVIDELDLAIHPLVLPEILRWFYSPERNPFNAQLWITCQNVSLLEELTKEEIYFCEKDAAGGTSIYGLKDIQGVRRVDNFYRKYMGGAFGAVPTIG</sequence>
<dbReference type="Proteomes" id="UP000237381">
    <property type="component" value="Unassembled WGS sequence"/>
</dbReference>
<evidence type="ECO:0000313" key="3">
    <source>
        <dbReference type="Proteomes" id="UP000237381"/>
    </source>
</evidence>